<dbReference type="InterPro" id="IPR013512">
    <property type="entry name" value="DXP_reductoisomerase_N"/>
</dbReference>
<feature type="binding site" evidence="9">
    <location>
        <position position="171"/>
    </location>
    <ligand>
        <name>Mn(2+)</name>
        <dbReference type="ChEBI" id="CHEBI:29035"/>
    </ligand>
</feature>
<evidence type="ECO:0000256" key="7">
    <source>
        <dbReference type="ARBA" id="ARBA00023229"/>
    </source>
</evidence>
<dbReference type="AlphaFoldDB" id="A0A397QDV6"/>
<dbReference type="Proteomes" id="UP000266273">
    <property type="component" value="Unassembled WGS sequence"/>
</dbReference>
<keyword evidence="3 9" id="KW-0479">Metal-binding</keyword>
<keyword evidence="4 9" id="KW-0521">NADP</keyword>
<feature type="binding site" evidence="9">
    <location>
        <position position="197"/>
    </location>
    <ligand>
        <name>1-deoxy-D-xylulose 5-phosphate</name>
        <dbReference type="ChEBI" id="CHEBI:57792"/>
    </ligand>
</feature>
<feature type="binding site" evidence="9">
    <location>
        <position position="173"/>
    </location>
    <ligand>
        <name>Mn(2+)</name>
        <dbReference type="ChEBI" id="CHEBI:29035"/>
    </ligand>
</feature>
<feature type="binding site" evidence="9">
    <location>
        <position position="242"/>
    </location>
    <ligand>
        <name>1-deoxy-D-xylulose 5-phosphate</name>
        <dbReference type="ChEBI" id="CHEBI:57792"/>
    </ligand>
</feature>
<dbReference type="Pfam" id="PF08436">
    <property type="entry name" value="DXP_redisom_C"/>
    <property type="match status" value="1"/>
</dbReference>
<evidence type="ECO:0000256" key="2">
    <source>
        <dbReference type="ARBA" id="ARBA00006825"/>
    </source>
</evidence>
<dbReference type="FunFam" id="3.40.50.720:FF:000045">
    <property type="entry name" value="1-deoxy-D-xylulose 5-phosphate reductoisomerase"/>
    <property type="match status" value="1"/>
</dbReference>
<keyword evidence="6 9" id="KW-0464">Manganese</keyword>
<dbReference type="Gene3D" id="3.40.50.720">
    <property type="entry name" value="NAD(P)-binding Rossmann-like Domain"/>
    <property type="match status" value="1"/>
</dbReference>
<feature type="binding site" evidence="9">
    <location>
        <position position="226"/>
    </location>
    <ligand>
        <name>NADPH</name>
        <dbReference type="ChEBI" id="CHEBI:57783"/>
    </ligand>
</feature>
<evidence type="ECO:0000256" key="6">
    <source>
        <dbReference type="ARBA" id="ARBA00023211"/>
    </source>
</evidence>
<dbReference type="InterPro" id="IPR036169">
    <property type="entry name" value="DXPR_C_sf"/>
</dbReference>
<dbReference type="GO" id="GO:0016853">
    <property type="term" value="F:isomerase activity"/>
    <property type="evidence" value="ECO:0007669"/>
    <property type="project" value="UniProtKB-KW"/>
</dbReference>
<dbReference type="OrthoDB" id="9806546at2"/>
<reference evidence="13 14" key="1">
    <citation type="submission" date="2018-08" db="EMBL/GenBank/DDBJ databases">
        <title>Genomic Encyclopedia of Archaeal and Bacterial Type Strains, Phase II (KMG-II): from individual species to whole genera.</title>
        <authorList>
            <person name="Goeker M."/>
        </authorList>
    </citation>
    <scope>NUCLEOTIDE SEQUENCE [LARGE SCALE GENOMIC DNA]</scope>
    <source>
        <strain evidence="13 14">DSM 5002</strain>
    </source>
</reference>
<gene>
    <name evidence="9" type="primary">dxr</name>
    <name evidence="13" type="ORF">BXY53_1537</name>
</gene>
<dbReference type="GO" id="GO:0030145">
    <property type="term" value="F:manganese ion binding"/>
    <property type="evidence" value="ECO:0007669"/>
    <property type="project" value="TreeGrafter"/>
</dbReference>
<dbReference type="Gene3D" id="1.10.1740.10">
    <property type="match status" value="1"/>
</dbReference>
<organism evidence="13 14">
    <name type="scientific">Dichotomicrobium thermohalophilum</name>
    <dbReference type="NCBI Taxonomy" id="933063"/>
    <lineage>
        <taxon>Bacteria</taxon>
        <taxon>Pseudomonadati</taxon>
        <taxon>Pseudomonadota</taxon>
        <taxon>Alphaproteobacteria</taxon>
        <taxon>Hyphomicrobiales</taxon>
        <taxon>Hyphomicrobiaceae</taxon>
        <taxon>Dichotomicrobium</taxon>
    </lineage>
</organism>
<dbReference type="InterPro" id="IPR013644">
    <property type="entry name" value="DXP_reductoisomerase_C"/>
</dbReference>
<feature type="binding site" evidence="9">
    <location>
        <position position="62"/>
    </location>
    <ligand>
        <name>NADPH</name>
        <dbReference type="ChEBI" id="CHEBI:57783"/>
    </ligand>
</feature>
<dbReference type="SUPFAM" id="SSF55347">
    <property type="entry name" value="Glyceraldehyde-3-phosphate dehydrogenase-like, C-terminal domain"/>
    <property type="match status" value="1"/>
</dbReference>
<sequence>MRLTRNGASARPQAELGAVTGQSTRKRVSVLGATGSIGENTLDLIARNPGCAEIVALTANTNAARLAELALQHDAEMAVIGDPDQYQTLKDALAGTKIAVAAGEGAVVEAARAPTDWVMAAIVGAAGLRPAFAAAEQGLALALANKECLVSAGEAFLRAVEAGGSTLLPVDSEHSAAQQAMQGHPQDAIERILLTASGGPFREWTLEQLRQARPEQALKHPNWEMGQKITIDSATLMNKGLELIEAYYLFPVEKAQLGVVVHPQSIVHCLVEYCDGSVLAQMGAPDMRTPIAFALAWPERMCAPTERLDLARIGQLTFEAPDATRFPALRLAHEAMEAGGSAPTVLNAANEIAVAAFLNKRIGFMGIPALIARTLDRAAGEIGTAAPETLDEVLATDQQARQLAQDLLPEVMRAEAG</sequence>
<feature type="binding site" evidence="9">
    <location>
        <position position="238"/>
    </location>
    <ligand>
        <name>1-deoxy-D-xylulose 5-phosphate</name>
        <dbReference type="ChEBI" id="CHEBI:57792"/>
    </ligand>
</feature>
<feature type="binding site" evidence="9">
    <location>
        <position position="172"/>
    </location>
    <ligand>
        <name>1-deoxy-D-xylulose 5-phosphate</name>
        <dbReference type="ChEBI" id="CHEBI:57792"/>
    </ligand>
</feature>
<dbReference type="GO" id="GO:0070402">
    <property type="term" value="F:NADPH binding"/>
    <property type="evidence" value="ECO:0007669"/>
    <property type="project" value="InterPro"/>
</dbReference>
<keyword evidence="5 9" id="KW-0560">Oxidoreductase</keyword>
<accession>A0A397QDV6</accession>
<feature type="binding site" evidence="9">
    <location>
        <position position="36"/>
    </location>
    <ligand>
        <name>NADPH</name>
        <dbReference type="ChEBI" id="CHEBI:57783"/>
    </ligand>
</feature>
<dbReference type="NCBIfam" id="TIGR00243">
    <property type="entry name" value="Dxr"/>
    <property type="match status" value="1"/>
</dbReference>
<feature type="binding site" evidence="9">
    <location>
        <position position="146"/>
    </location>
    <ligand>
        <name>1-deoxy-D-xylulose 5-phosphate</name>
        <dbReference type="ChEBI" id="CHEBI:57792"/>
    </ligand>
</feature>
<comment type="function">
    <text evidence="9">Catalyzes the NADPH-dependent rearrangement and reduction of 1-deoxy-D-xylulose-5-phosphate (DXP) to 2-C-methyl-D-erythritol 4-phosphate (MEP).</text>
</comment>
<dbReference type="GO" id="GO:0051484">
    <property type="term" value="P:isopentenyl diphosphate biosynthetic process, methylerythritol 4-phosphate pathway involved in terpenoid biosynthetic process"/>
    <property type="evidence" value="ECO:0007669"/>
    <property type="project" value="TreeGrafter"/>
</dbReference>
<comment type="similarity">
    <text evidence="2 9">Belongs to the DXR family.</text>
</comment>
<feature type="binding site" evidence="9">
    <location>
        <position position="34"/>
    </location>
    <ligand>
        <name>NADPH</name>
        <dbReference type="ChEBI" id="CHEBI:57783"/>
    </ligand>
</feature>
<feature type="binding site" evidence="9">
    <location>
        <position position="37"/>
    </location>
    <ligand>
        <name>NADPH</name>
        <dbReference type="ChEBI" id="CHEBI:57783"/>
    </ligand>
</feature>
<dbReference type="InterPro" id="IPR036291">
    <property type="entry name" value="NAD(P)-bd_dom_sf"/>
</dbReference>
<dbReference type="Pfam" id="PF13288">
    <property type="entry name" value="DXPR_C"/>
    <property type="match status" value="1"/>
</dbReference>
<evidence type="ECO:0000256" key="9">
    <source>
        <dbReference type="HAMAP-Rule" id="MF_00183"/>
    </source>
</evidence>
<dbReference type="GO" id="GO:0030604">
    <property type="term" value="F:1-deoxy-D-xylulose-5-phosphate reductoisomerase activity"/>
    <property type="evidence" value="ECO:0007669"/>
    <property type="project" value="UniProtKB-UniRule"/>
</dbReference>
<feature type="binding site" evidence="9">
    <location>
        <position position="173"/>
    </location>
    <ligand>
        <name>1-deoxy-D-xylulose 5-phosphate</name>
        <dbReference type="ChEBI" id="CHEBI:57792"/>
    </ligand>
</feature>
<feature type="binding site" evidence="9">
    <location>
        <position position="239"/>
    </location>
    <ligand>
        <name>1-deoxy-D-xylulose 5-phosphate</name>
        <dbReference type="ChEBI" id="CHEBI:57792"/>
    </ligand>
</feature>
<keyword evidence="9" id="KW-0460">Magnesium</keyword>
<comment type="caution">
    <text evidence="9">Lacks conserved residue(s) required for the propagation of feature annotation.</text>
</comment>
<dbReference type="InterPro" id="IPR026877">
    <property type="entry name" value="DXPR_C"/>
</dbReference>
<feature type="binding site" evidence="9">
    <location>
        <position position="233"/>
    </location>
    <ligand>
        <name>1-deoxy-D-xylulose 5-phosphate</name>
        <dbReference type="ChEBI" id="CHEBI:57792"/>
    </ligand>
</feature>
<feature type="binding site" evidence="9">
    <location>
        <position position="242"/>
    </location>
    <ligand>
        <name>Mn(2+)</name>
        <dbReference type="ChEBI" id="CHEBI:29035"/>
    </ligand>
</feature>
<feature type="binding site" evidence="9">
    <location>
        <position position="220"/>
    </location>
    <ligand>
        <name>1-deoxy-D-xylulose 5-phosphate</name>
        <dbReference type="ChEBI" id="CHEBI:57792"/>
    </ligand>
</feature>
<proteinExistence type="inferred from homology"/>
<comment type="cofactor">
    <cofactor evidence="9">
        <name>Mg(2+)</name>
        <dbReference type="ChEBI" id="CHEBI:18420"/>
    </cofactor>
    <cofactor evidence="9">
        <name>Mn(2+)</name>
        <dbReference type="ChEBI" id="CHEBI:29035"/>
    </cofactor>
</comment>
<feature type="binding site" evidence="9">
    <location>
        <position position="145"/>
    </location>
    <ligand>
        <name>NADPH</name>
        <dbReference type="ChEBI" id="CHEBI:57783"/>
    </ligand>
</feature>
<protein>
    <recommendedName>
        <fullName evidence="9">1-deoxy-D-xylulose 5-phosphate reductoisomerase</fullName>
        <shortName evidence="9">DXP reductoisomerase</shortName>
        <ecNumber evidence="9">1.1.1.267</ecNumber>
    </recommendedName>
    <alternativeName>
        <fullName evidence="9">1-deoxyxylulose-5-phosphate reductoisomerase</fullName>
    </alternativeName>
    <alternativeName>
        <fullName evidence="9">2-C-methyl-D-erythritol 4-phosphate synthase</fullName>
    </alternativeName>
</protein>
<dbReference type="HAMAP" id="MF_00183">
    <property type="entry name" value="DXP_reductoisom"/>
    <property type="match status" value="1"/>
</dbReference>
<dbReference type="UniPathway" id="UPA00056">
    <property type="reaction ID" value="UER00092"/>
</dbReference>
<evidence type="ECO:0000256" key="8">
    <source>
        <dbReference type="ARBA" id="ARBA00048543"/>
    </source>
</evidence>
<comment type="catalytic activity">
    <reaction evidence="8">
        <text>2-C-methyl-D-erythritol 4-phosphate + NADP(+) = 1-deoxy-D-xylulose 5-phosphate + NADPH + H(+)</text>
        <dbReference type="Rhea" id="RHEA:13717"/>
        <dbReference type="ChEBI" id="CHEBI:15378"/>
        <dbReference type="ChEBI" id="CHEBI:57783"/>
        <dbReference type="ChEBI" id="CHEBI:57792"/>
        <dbReference type="ChEBI" id="CHEBI:58262"/>
        <dbReference type="ChEBI" id="CHEBI:58349"/>
        <dbReference type="EC" id="1.1.1.267"/>
    </reaction>
    <physiologicalReaction direction="right-to-left" evidence="8">
        <dbReference type="Rhea" id="RHEA:13719"/>
    </physiologicalReaction>
</comment>
<comment type="pathway">
    <text evidence="1 9">Isoprenoid biosynthesis; isopentenyl diphosphate biosynthesis via DXP pathway; isopentenyl diphosphate from 1-deoxy-D-xylulose 5-phosphate: step 1/6.</text>
</comment>
<keyword evidence="7 9" id="KW-0414">Isoprene biosynthesis</keyword>
<keyword evidence="13" id="KW-0413">Isomerase</keyword>
<name>A0A397QDV6_9HYPH</name>
<keyword evidence="14" id="KW-1185">Reference proteome</keyword>
<evidence type="ECO:0000259" key="12">
    <source>
        <dbReference type="Pfam" id="PF13288"/>
    </source>
</evidence>
<comment type="caution">
    <text evidence="13">The sequence shown here is derived from an EMBL/GenBank/DDBJ whole genome shotgun (WGS) entry which is preliminary data.</text>
</comment>
<feature type="binding site" evidence="9">
    <location>
        <position position="147"/>
    </location>
    <ligand>
        <name>NADPH</name>
        <dbReference type="ChEBI" id="CHEBI:57783"/>
    </ligand>
</feature>
<dbReference type="PANTHER" id="PTHR30525:SF0">
    <property type="entry name" value="1-DEOXY-D-XYLULOSE 5-PHOSPHATE REDUCTOISOMERASE, CHLOROPLASTIC"/>
    <property type="match status" value="1"/>
</dbReference>
<dbReference type="PANTHER" id="PTHR30525">
    <property type="entry name" value="1-DEOXY-D-XYLULOSE 5-PHOSPHATE REDUCTOISOMERASE"/>
    <property type="match status" value="1"/>
</dbReference>
<evidence type="ECO:0000256" key="1">
    <source>
        <dbReference type="ARBA" id="ARBA00005094"/>
    </source>
</evidence>
<dbReference type="Pfam" id="PF02670">
    <property type="entry name" value="DXP_reductoisom"/>
    <property type="match status" value="1"/>
</dbReference>
<dbReference type="EC" id="1.1.1.267" evidence="9"/>
<evidence type="ECO:0000313" key="14">
    <source>
        <dbReference type="Proteomes" id="UP000266273"/>
    </source>
</evidence>
<dbReference type="InterPro" id="IPR003821">
    <property type="entry name" value="DXP_reductoisomerase"/>
</dbReference>
<dbReference type="EMBL" id="QXDF01000001">
    <property type="protein sequence ID" value="RIA56431.1"/>
    <property type="molecule type" value="Genomic_DNA"/>
</dbReference>
<evidence type="ECO:0000256" key="3">
    <source>
        <dbReference type="ARBA" id="ARBA00022723"/>
    </source>
</evidence>
<evidence type="ECO:0000256" key="5">
    <source>
        <dbReference type="ARBA" id="ARBA00023002"/>
    </source>
</evidence>
<evidence type="ECO:0000256" key="4">
    <source>
        <dbReference type="ARBA" id="ARBA00022857"/>
    </source>
</evidence>
<dbReference type="SUPFAM" id="SSF69055">
    <property type="entry name" value="1-deoxy-D-xylulose-5-phosphate reductoisomerase, C-terminal domain"/>
    <property type="match status" value="1"/>
</dbReference>
<evidence type="ECO:0000259" key="11">
    <source>
        <dbReference type="Pfam" id="PF08436"/>
    </source>
</evidence>
<dbReference type="SUPFAM" id="SSF51735">
    <property type="entry name" value="NAD(P)-binding Rossmann-fold domains"/>
    <property type="match status" value="1"/>
</dbReference>
<feature type="domain" description="1-deoxy-D-xylulose 5-phosphate reductoisomerase C-terminal" evidence="11">
    <location>
        <begin position="167"/>
        <end position="250"/>
    </location>
</feature>
<evidence type="ECO:0000259" key="10">
    <source>
        <dbReference type="Pfam" id="PF02670"/>
    </source>
</evidence>
<evidence type="ECO:0000313" key="13">
    <source>
        <dbReference type="EMBL" id="RIA56431.1"/>
    </source>
</evidence>
<feature type="domain" description="1-deoxy-D-xylulose 5-phosphate reductoisomerase N-terminal" evidence="10">
    <location>
        <begin position="28"/>
        <end position="153"/>
    </location>
</feature>
<dbReference type="NCBIfam" id="NF009114">
    <property type="entry name" value="PRK12464.1"/>
    <property type="match status" value="1"/>
</dbReference>
<feature type="domain" description="DXP reductoisomerase C-terminal" evidence="12">
    <location>
        <begin position="282"/>
        <end position="402"/>
    </location>
</feature>
<dbReference type="PIRSF" id="PIRSF006205">
    <property type="entry name" value="Dxp_reductismrs"/>
    <property type="match status" value="1"/>
</dbReference>
<feature type="binding site" evidence="9">
    <location>
        <position position="35"/>
    </location>
    <ligand>
        <name>NADPH</name>
        <dbReference type="ChEBI" id="CHEBI:57783"/>
    </ligand>
</feature>